<name>A0A645G7Y4_9ZZZZ</name>
<dbReference type="AlphaFoldDB" id="A0A645G7Y4"/>
<gene>
    <name evidence="1" type="ORF">SDC9_170383</name>
</gene>
<proteinExistence type="predicted"/>
<protein>
    <submittedName>
        <fullName evidence="1">Uncharacterized protein</fullName>
    </submittedName>
</protein>
<sequence length="113" mass="12816">MDILTLEGVKIEQATVGLVLQDHSGLQFIHFLFHLGEDLIFLFPRHLETQGLSHVVHVAVGHTRHLGDASFDLAGTVCAVNPIEDPFVLLFIFFHKYLLLNELNEFLYHPTKV</sequence>
<comment type="caution">
    <text evidence="1">The sequence shown here is derived from an EMBL/GenBank/DDBJ whole genome shotgun (WGS) entry which is preliminary data.</text>
</comment>
<reference evidence="1" key="1">
    <citation type="submission" date="2019-08" db="EMBL/GenBank/DDBJ databases">
        <authorList>
            <person name="Kucharzyk K."/>
            <person name="Murdoch R.W."/>
            <person name="Higgins S."/>
            <person name="Loffler F."/>
        </authorList>
    </citation>
    <scope>NUCLEOTIDE SEQUENCE</scope>
</reference>
<organism evidence="1">
    <name type="scientific">bioreactor metagenome</name>
    <dbReference type="NCBI Taxonomy" id="1076179"/>
    <lineage>
        <taxon>unclassified sequences</taxon>
        <taxon>metagenomes</taxon>
        <taxon>ecological metagenomes</taxon>
    </lineage>
</organism>
<accession>A0A645G7Y4</accession>
<evidence type="ECO:0000313" key="1">
    <source>
        <dbReference type="EMBL" id="MPN22998.1"/>
    </source>
</evidence>
<dbReference type="EMBL" id="VSSQ01071383">
    <property type="protein sequence ID" value="MPN22998.1"/>
    <property type="molecule type" value="Genomic_DNA"/>
</dbReference>